<evidence type="ECO:0000256" key="4">
    <source>
        <dbReference type="ARBA" id="ARBA00011887"/>
    </source>
</evidence>
<feature type="domain" description="Class III cytochrome C" evidence="15">
    <location>
        <begin position="309"/>
        <end position="389"/>
    </location>
</feature>
<dbReference type="EMBL" id="FNJC01000003">
    <property type="protein sequence ID" value="SDP24510.1"/>
    <property type="molecule type" value="Genomic_DNA"/>
</dbReference>
<comment type="subcellular location">
    <subcellularLocation>
        <location evidence="2">Cell envelope</location>
    </subcellularLocation>
</comment>
<keyword evidence="11" id="KW-0560">Oxidoreductase</keyword>
<name>A0A1H0R500_9HYPH</name>
<dbReference type="CDD" id="cd08168">
    <property type="entry name" value="Cytochrom_C3"/>
    <property type="match status" value="1"/>
</dbReference>
<evidence type="ECO:0000256" key="14">
    <source>
        <dbReference type="SAM" id="Phobius"/>
    </source>
</evidence>
<feature type="domain" description="Tetrahaem cytochrome" evidence="16">
    <location>
        <begin position="45"/>
        <end position="136"/>
    </location>
</feature>
<evidence type="ECO:0000256" key="8">
    <source>
        <dbReference type="ARBA" id="ARBA00022729"/>
    </source>
</evidence>
<proteinExistence type="inferred from homology"/>
<keyword evidence="5" id="KW-0813">Transport</keyword>
<dbReference type="PANTHER" id="PTHR30633:SF0">
    <property type="entry name" value="CYTOCHROME C-552"/>
    <property type="match status" value="1"/>
</dbReference>
<comment type="similarity">
    <text evidence="3">Belongs to the cytochrome c-552 family.</text>
</comment>
<evidence type="ECO:0000259" key="16">
    <source>
        <dbReference type="Pfam" id="PF14537"/>
    </source>
</evidence>
<gene>
    <name evidence="17" type="ORF">SAMN04488061_2612</name>
</gene>
<evidence type="ECO:0000256" key="5">
    <source>
        <dbReference type="ARBA" id="ARBA00022448"/>
    </source>
</evidence>
<accession>A0A1H0R500</accession>
<keyword evidence="12" id="KW-0408">Iron</keyword>
<organism evidence="17 18">
    <name type="scientific">Filomicrobium insigne</name>
    <dbReference type="NCBI Taxonomy" id="418854"/>
    <lineage>
        <taxon>Bacteria</taxon>
        <taxon>Pseudomonadati</taxon>
        <taxon>Pseudomonadota</taxon>
        <taxon>Alphaproteobacteria</taxon>
        <taxon>Hyphomicrobiales</taxon>
        <taxon>Hyphomicrobiaceae</taxon>
        <taxon>Filomicrobium</taxon>
    </lineage>
</organism>
<keyword evidence="14" id="KW-1133">Transmembrane helix</keyword>
<comment type="caution">
    <text evidence="17">The sequence shown here is derived from an EMBL/GenBank/DDBJ whole genome shotgun (WGS) entry which is preliminary data.</text>
</comment>
<dbReference type="Gene3D" id="1.10.780.10">
    <property type="entry name" value="Hydroxylamine Oxidoreductase, Chain A, domain 1"/>
    <property type="match status" value="1"/>
</dbReference>
<comment type="cofactor">
    <cofactor evidence="1">
        <name>heme c</name>
        <dbReference type="ChEBI" id="CHEBI:61717"/>
    </cofactor>
</comment>
<sequence>MSRTAKLWILWVVSTLVGGGILLAAMIYGGPLRASLLIGKTTSGHHQIELACEACHTSPFGGGEVLQEACLSCHKAELAAAKDSHPLKKFRDPRNADRLAKLNATQCVTCHREHKPDITGPMGVTLPGDYCELCHEKVGKDRPSHLNIGFDTCASAGCHNYHDNRALYEDFLEKHAGQQDVKELAIFKLRAEKNEPLEPREPLITIGVANAPADKLSDQKINNDWLATTHAQAGVNCAGCHAPDKKDAAEIADAWTDKPSTAVCTTCHAPEASSFTQGKHGMRLAKGLKSEVAGLFGIFRDKPLTPMQVSMARLPMSSKAHAEQLTCTSCHGAHTFDAMKAQVESCTSCHADEHTKAYERSSHYKLWQDEIAGVKPKGTGVSCATCHMPRQWVEDPATYSERIVANHNQNDNLRPNEKMIRSVCMECHGLGFSIDALADQNLIKRNFSGQPAVKVESIDWVKKRVEEREKAKANQ</sequence>
<reference evidence="17 18" key="1">
    <citation type="submission" date="2016-10" db="EMBL/GenBank/DDBJ databases">
        <authorList>
            <person name="Varghese N."/>
            <person name="Submissions S."/>
        </authorList>
    </citation>
    <scope>NUCLEOTIDE SEQUENCE [LARGE SCALE GENOMIC DNA]</scope>
    <source>
        <strain evidence="17 18">CGMCC 1.6497</strain>
    </source>
</reference>
<evidence type="ECO:0000313" key="17">
    <source>
        <dbReference type="EMBL" id="SDP24510.1"/>
    </source>
</evidence>
<evidence type="ECO:0000256" key="12">
    <source>
        <dbReference type="ARBA" id="ARBA00023004"/>
    </source>
</evidence>
<keyword evidence="10" id="KW-0249">Electron transport</keyword>
<feature type="transmembrane region" description="Helical" evidence="14">
    <location>
        <begin position="7"/>
        <end position="28"/>
    </location>
</feature>
<keyword evidence="6" id="KW-0349">Heme</keyword>
<evidence type="ECO:0000259" key="15">
    <source>
        <dbReference type="Pfam" id="PF02085"/>
    </source>
</evidence>
<evidence type="ECO:0000256" key="9">
    <source>
        <dbReference type="ARBA" id="ARBA00022837"/>
    </source>
</evidence>
<dbReference type="Pfam" id="PF14537">
    <property type="entry name" value="Cytochrom_c3_2"/>
    <property type="match status" value="1"/>
</dbReference>
<evidence type="ECO:0000256" key="11">
    <source>
        <dbReference type="ARBA" id="ARBA00023002"/>
    </source>
</evidence>
<keyword evidence="14" id="KW-0812">Transmembrane</keyword>
<evidence type="ECO:0000256" key="3">
    <source>
        <dbReference type="ARBA" id="ARBA00009288"/>
    </source>
</evidence>
<dbReference type="Gene3D" id="3.90.10.10">
    <property type="entry name" value="Cytochrome C3"/>
    <property type="match status" value="1"/>
</dbReference>
<keyword evidence="7" id="KW-0479">Metal-binding</keyword>
<keyword evidence="8" id="KW-0732">Signal</keyword>
<dbReference type="InterPro" id="IPR012286">
    <property type="entry name" value="Tetrahaem_cytochrome"/>
</dbReference>
<keyword evidence="18" id="KW-1185">Reference proteome</keyword>
<dbReference type="Gene3D" id="1.10.1130.10">
    <property type="entry name" value="Flavocytochrome C3, Chain A"/>
    <property type="match status" value="1"/>
</dbReference>
<dbReference type="Proteomes" id="UP000198795">
    <property type="component" value="Unassembled WGS sequence"/>
</dbReference>
<dbReference type="RefSeq" id="WP_090229190.1">
    <property type="nucleotide sequence ID" value="NZ_FNJC01000003.1"/>
</dbReference>
<dbReference type="PANTHER" id="PTHR30633">
    <property type="entry name" value="CYTOCHROME C-552 RESPIRATORY NITRITE REDUCTASE"/>
    <property type="match status" value="1"/>
</dbReference>
<evidence type="ECO:0000256" key="2">
    <source>
        <dbReference type="ARBA" id="ARBA00004196"/>
    </source>
</evidence>
<keyword evidence="14" id="KW-0472">Membrane</keyword>
<evidence type="ECO:0000256" key="7">
    <source>
        <dbReference type="ARBA" id="ARBA00022723"/>
    </source>
</evidence>
<dbReference type="InterPro" id="IPR036280">
    <property type="entry name" value="Multihaem_cyt_sf"/>
</dbReference>
<evidence type="ECO:0000256" key="13">
    <source>
        <dbReference type="ARBA" id="ARBA00049131"/>
    </source>
</evidence>
<evidence type="ECO:0000313" key="18">
    <source>
        <dbReference type="Proteomes" id="UP000198795"/>
    </source>
</evidence>
<keyword evidence="9" id="KW-0106">Calcium</keyword>
<evidence type="ECO:0000256" key="10">
    <source>
        <dbReference type="ARBA" id="ARBA00022982"/>
    </source>
</evidence>
<dbReference type="InterPro" id="IPR020942">
    <property type="entry name" value="Cyt_c_III_dom"/>
</dbReference>
<protein>
    <recommendedName>
        <fullName evidence="4">nitrite reductase (cytochrome; ammonia-forming)</fullName>
        <ecNumber evidence="4">1.7.2.2</ecNumber>
    </recommendedName>
</protein>
<dbReference type="EC" id="1.7.2.2" evidence="4"/>
<evidence type="ECO:0000256" key="1">
    <source>
        <dbReference type="ARBA" id="ARBA00001926"/>
    </source>
</evidence>
<comment type="catalytic activity">
    <reaction evidence="13">
        <text>6 Fe(III)-[cytochrome c] + NH4(+) + 2 H2O = 6 Fe(II)-[cytochrome c] + nitrite + 8 H(+)</text>
        <dbReference type="Rhea" id="RHEA:13089"/>
        <dbReference type="Rhea" id="RHEA-COMP:10350"/>
        <dbReference type="Rhea" id="RHEA-COMP:14399"/>
        <dbReference type="ChEBI" id="CHEBI:15377"/>
        <dbReference type="ChEBI" id="CHEBI:15378"/>
        <dbReference type="ChEBI" id="CHEBI:16301"/>
        <dbReference type="ChEBI" id="CHEBI:28938"/>
        <dbReference type="ChEBI" id="CHEBI:29033"/>
        <dbReference type="ChEBI" id="CHEBI:29034"/>
        <dbReference type="EC" id="1.7.2.2"/>
    </reaction>
</comment>
<dbReference type="Pfam" id="PF02085">
    <property type="entry name" value="Cytochrom_CIII"/>
    <property type="match status" value="1"/>
</dbReference>
<dbReference type="InterPro" id="IPR003321">
    <property type="entry name" value="Cyt_c552"/>
</dbReference>
<dbReference type="SUPFAM" id="SSF48695">
    <property type="entry name" value="Multiheme cytochromes"/>
    <property type="match status" value="1"/>
</dbReference>
<evidence type="ECO:0000256" key="6">
    <source>
        <dbReference type="ARBA" id="ARBA00022617"/>
    </source>
</evidence>